<feature type="region of interest" description="Disordered" evidence="1">
    <location>
        <begin position="292"/>
        <end position="407"/>
    </location>
</feature>
<dbReference type="Proteomes" id="UP000663891">
    <property type="component" value="Unassembled WGS sequence"/>
</dbReference>
<feature type="region of interest" description="Disordered" evidence="1">
    <location>
        <begin position="1245"/>
        <end position="1326"/>
    </location>
</feature>
<feature type="region of interest" description="Disordered" evidence="1">
    <location>
        <begin position="1540"/>
        <end position="1571"/>
    </location>
</feature>
<feature type="region of interest" description="Disordered" evidence="1">
    <location>
        <begin position="1008"/>
        <end position="1100"/>
    </location>
</feature>
<feature type="compositionally biased region" description="Basic and acidic residues" evidence="1">
    <location>
        <begin position="630"/>
        <end position="666"/>
    </location>
</feature>
<feature type="region of interest" description="Disordered" evidence="1">
    <location>
        <begin position="544"/>
        <end position="579"/>
    </location>
</feature>
<sequence length="1770" mass="200880">MNTLSSLRMNKSIELPTNTSTPCGATIRLTIEYRIRPTHSGSFTEELTMDNTVAAKIDQYDRYRYTDERDDLHFATTRSRENSDYLPPKHLPVEHVPNLERARILLTSDVGSNDLNKNDEVLIRESIVQHISEDEKSTSSEEVVFEEWSEEFRIRRTEEYDRNTNRLLRTTFDETSQRVKSDVIKEEYKEKNERIKGHKSYDVVKEVYRRVPAHTVDPTKTTIVSSIERPESHSYEEIASTPHIRLPRTPPPSKSPVHIERTPRERNWSSEDIYTTEIVYDSRLARDIESATHGEHIGTRTNSTTPPPISSANYDRVRPGQYPPIPSTNQATVSRVPSSNYDRISSIVTPSTHFSDRRQQEREDVVSEEYQVELEQQHKDRRSPFNQRQTLTFGTKQQRDETSEEEVSDPYVITGDNTYQGLSTIISEAGQRRDSDWRQKLKEVYTPTSDDERYDQSGKQINGNYTAQRVLVVSTNIQQYINEVQIKIPRYDKALSCPLHHAAKEILVCVSRESSSSDETKQDKKSLVLDDNVRSRESAKKIISQSYINEDRPQLPKRSSSSSSIIDERRARFEQQQSIDTSGSFIANISDRPTSSRVGELKNAFELTTNGSTRDDPSKYKTPVSTSLTEQRRKLFEEQEQANKERTTTNRRSIDEYQSNDRRISETHTGPSRVSTIKSTLESSTSKQTEPLPTSHTKVDITIKDKRTISSIDSDLSGASPPIHQSTPKSTKQYRDDDGHESEDELSDPTNKQDQHYNARRRTSATRLRDFSQSTPQPADTTYLNQRTKSSFTETNMENILSHVPTSKGKGLLIELSPHISHETPITSTTTKANRDTHKSVAGSDSGIFEHSTATSHHQPTGSSSSWRYNASSSVLEDANRTQTVRDSGVYVDSIGSQRNGRRQASDTDQTTIHGGDDSVSRSTFKYDTEIISNDQLYQQQQQQRNIRRQTTRSPASEYENIANYHSGISSQRKVPVTTESRTIRPKPLVVDEIETIETETRVECQVQRTHEIKESTTKTERTGSPHAPKKIITTTTTTTTTTAAPTIRSPESSSDEVNRLITPSKRVLLNERPQYYDSTKSNDSPIAIHSRPDSAYTPTNEIRQQTQTYRESGIHQHRYDSPQSDVISYPIPPSTFIQEEEPARVEETWFKPIQRDRSQDSLRHSPSSRSNIRTLSAGPRSVEVTSLSPQSQVTFGKYSQNQIIAIVRVPELSNGNNIRPSPSITSSIRHGTSEPELYIRAKQEEEEQKQQRSKLHYQRVQASSYRPPPITQDYQQRQSRPRAGPYETTNEYSSPLGVHTRSSSYHSALHEQEQQQEQNEYPYSPNSGSAYRRQVQHRTGSLGNLFGSNIEFEIEIEKRPPQHPEQPTVVALDQSTRAIVTTSKDGRVSIQNIAARPGNTVVINSDFHSSDRSLNRSSGYFSSDELRSQGLNTNYSSDEQSSGAAVNLNQNSQSSNTPSSSHARRYKNNESMSKLPSHYRPKQHNINHQQINNDKFDQVNRIVNRYSRQSNNTTGFNETIDQIDALYNNLDIQTNEDYLNDRSGNNIPTTATTTYDFSKPTSTTNRRKHLSQNANEYSKRYSSTGFQHVPSQYEQEITTTPTTVNSSLRHLVSPPIISNNDIRRNNTQRTLSDNENLNNINEHNRRWGSTSLNDLVMATPIRPSQSLSSSGILADYTTPGSISPNSGFGSTQNVILQQNRLNGQSQIVQRNRTSVKQVKQKSAAKKKTGNNQGQYSDEEDDNDSAGGQDSPLSDIGRTQLPTRSSNRHQ</sequence>
<accession>A0A814VCC8</accession>
<feature type="compositionally biased region" description="Polar residues" evidence="1">
    <location>
        <begin position="852"/>
        <end position="862"/>
    </location>
</feature>
<feature type="region of interest" description="Disordered" evidence="1">
    <location>
        <begin position="1214"/>
        <end position="1233"/>
    </location>
</feature>
<feature type="compositionally biased region" description="Polar residues" evidence="1">
    <location>
        <begin position="1703"/>
        <end position="1713"/>
    </location>
</feature>
<feature type="compositionally biased region" description="Polar residues" evidence="1">
    <location>
        <begin position="1165"/>
        <end position="1175"/>
    </location>
</feature>
<dbReference type="EMBL" id="CAJNON010000309">
    <property type="protein sequence ID" value="CAF1186375.1"/>
    <property type="molecule type" value="Genomic_DNA"/>
</dbReference>
<feature type="compositionally biased region" description="Polar residues" evidence="1">
    <location>
        <begin position="1760"/>
        <end position="1770"/>
    </location>
</feature>
<feature type="compositionally biased region" description="Polar residues" evidence="1">
    <location>
        <begin position="771"/>
        <end position="786"/>
    </location>
</feature>
<feature type="region of interest" description="Disordered" evidence="1">
    <location>
        <begin position="606"/>
        <end position="786"/>
    </location>
</feature>
<feature type="compositionally biased region" description="Low complexity" evidence="1">
    <location>
        <begin position="1034"/>
        <end position="1043"/>
    </location>
</feature>
<protein>
    <submittedName>
        <fullName evidence="2">Uncharacterized protein</fullName>
    </submittedName>
</protein>
<evidence type="ECO:0000313" key="3">
    <source>
        <dbReference type="Proteomes" id="UP000663891"/>
    </source>
</evidence>
<feature type="compositionally biased region" description="Basic and acidic residues" evidence="1">
    <location>
        <begin position="697"/>
        <end position="708"/>
    </location>
</feature>
<feature type="compositionally biased region" description="Polar residues" evidence="1">
    <location>
        <begin position="327"/>
        <end position="353"/>
    </location>
</feature>
<feature type="compositionally biased region" description="Basic and acidic residues" evidence="1">
    <location>
        <begin position="1150"/>
        <end position="1164"/>
    </location>
</feature>
<feature type="region of interest" description="Disordered" evidence="1">
    <location>
        <begin position="819"/>
        <end position="922"/>
    </location>
</feature>
<feature type="region of interest" description="Disordered" evidence="1">
    <location>
        <begin position="1703"/>
        <end position="1770"/>
    </location>
</feature>
<feature type="compositionally biased region" description="Polar residues" evidence="1">
    <location>
        <begin position="667"/>
        <end position="696"/>
    </location>
</feature>
<feature type="region of interest" description="Disordered" evidence="1">
    <location>
        <begin position="1431"/>
        <end position="1467"/>
    </location>
</feature>
<feature type="compositionally biased region" description="Low complexity" evidence="1">
    <location>
        <begin position="1448"/>
        <end position="1462"/>
    </location>
</feature>
<dbReference type="OrthoDB" id="10051864at2759"/>
<feature type="compositionally biased region" description="Low complexity" evidence="1">
    <location>
        <begin position="863"/>
        <end position="874"/>
    </location>
</feature>
<evidence type="ECO:0000256" key="1">
    <source>
        <dbReference type="SAM" id="MobiDB-lite"/>
    </source>
</evidence>
<evidence type="ECO:0000313" key="2">
    <source>
        <dbReference type="EMBL" id="CAF1186375.1"/>
    </source>
</evidence>
<organism evidence="2 3">
    <name type="scientific">Adineta steineri</name>
    <dbReference type="NCBI Taxonomy" id="433720"/>
    <lineage>
        <taxon>Eukaryota</taxon>
        <taxon>Metazoa</taxon>
        <taxon>Spiralia</taxon>
        <taxon>Gnathifera</taxon>
        <taxon>Rotifera</taxon>
        <taxon>Eurotatoria</taxon>
        <taxon>Bdelloidea</taxon>
        <taxon>Adinetida</taxon>
        <taxon>Adinetidae</taxon>
        <taxon>Adineta</taxon>
    </lineage>
</organism>
<feature type="compositionally biased region" description="Polar residues" evidence="1">
    <location>
        <begin position="384"/>
        <end position="396"/>
    </location>
</feature>
<feature type="region of interest" description="Disordered" evidence="1">
    <location>
        <begin position="1150"/>
        <end position="1184"/>
    </location>
</feature>
<feature type="compositionally biased region" description="Polar residues" evidence="1">
    <location>
        <begin position="1540"/>
        <end position="1565"/>
    </location>
</feature>
<gene>
    <name evidence="2" type="ORF">VCS650_LOCUS24793</name>
</gene>
<feature type="compositionally biased region" description="Basic and acidic residues" evidence="1">
    <location>
        <begin position="1008"/>
        <end position="1024"/>
    </location>
</feature>
<feature type="compositionally biased region" description="Polar residues" evidence="1">
    <location>
        <begin position="1431"/>
        <end position="1445"/>
    </location>
</feature>
<feature type="compositionally biased region" description="Low complexity" evidence="1">
    <location>
        <begin position="1219"/>
        <end position="1230"/>
    </location>
</feature>
<reference evidence="2" key="1">
    <citation type="submission" date="2021-02" db="EMBL/GenBank/DDBJ databases">
        <authorList>
            <person name="Nowell W R."/>
        </authorList>
    </citation>
    <scope>NUCLEOTIDE SEQUENCE</scope>
</reference>
<name>A0A814VCC8_9BILA</name>
<proteinExistence type="predicted"/>
<feature type="compositionally biased region" description="Basic residues" evidence="1">
    <location>
        <begin position="1719"/>
        <end position="1729"/>
    </location>
</feature>
<feature type="compositionally biased region" description="Basic and acidic residues" evidence="1">
    <location>
        <begin position="354"/>
        <end position="365"/>
    </location>
</feature>
<feature type="region of interest" description="Disordered" evidence="1">
    <location>
        <begin position="240"/>
        <end position="264"/>
    </location>
</feature>
<comment type="caution">
    <text evidence="2">The sequence shown here is derived from an EMBL/GenBank/DDBJ whole genome shotgun (WGS) entry which is preliminary data.</text>
</comment>